<keyword evidence="9" id="KW-0732">Signal</keyword>
<dbReference type="GO" id="GO:0016787">
    <property type="term" value="F:hydrolase activity"/>
    <property type="evidence" value="ECO:0007669"/>
    <property type="project" value="UniProtKB-KW"/>
</dbReference>
<evidence type="ECO:0000313" key="11">
    <source>
        <dbReference type="EMBL" id="KAK9988419.1"/>
    </source>
</evidence>
<evidence type="ECO:0000256" key="3">
    <source>
        <dbReference type="ARBA" id="ARBA00006958"/>
    </source>
</evidence>
<keyword evidence="7" id="KW-0539">Nucleus</keyword>
<protein>
    <recommendedName>
        <fullName evidence="10">DDE Tnp4 domain-containing protein</fullName>
    </recommendedName>
</protein>
<name>A0AAW2BQX9_9ROSI</name>
<feature type="domain" description="DDE Tnp4" evidence="10">
    <location>
        <begin position="250"/>
        <end position="388"/>
    </location>
</feature>
<dbReference type="Pfam" id="PF13359">
    <property type="entry name" value="DDE_Tnp_4"/>
    <property type="match status" value="1"/>
</dbReference>
<comment type="subcellular location">
    <subcellularLocation>
        <location evidence="2">Nucleus</location>
    </subcellularLocation>
</comment>
<dbReference type="InterPro" id="IPR027806">
    <property type="entry name" value="HARBI1_dom"/>
</dbReference>
<organism evidence="11 12">
    <name type="scientific">Lithocarpus litseifolius</name>
    <dbReference type="NCBI Taxonomy" id="425828"/>
    <lineage>
        <taxon>Eukaryota</taxon>
        <taxon>Viridiplantae</taxon>
        <taxon>Streptophyta</taxon>
        <taxon>Embryophyta</taxon>
        <taxon>Tracheophyta</taxon>
        <taxon>Spermatophyta</taxon>
        <taxon>Magnoliopsida</taxon>
        <taxon>eudicotyledons</taxon>
        <taxon>Gunneridae</taxon>
        <taxon>Pentapetalae</taxon>
        <taxon>rosids</taxon>
        <taxon>fabids</taxon>
        <taxon>Fagales</taxon>
        <taxon>Fagaceae</taxon>
        <taxon>Lithocarpus</taxon>
    </lineage>
</organism>
<evidence type="ECO:0000256" key="2">
    <source>
        <dbReference type="ARBA" id="ARBA00004123"/>
    </source>
</evidence>
<accession>A0AAW2BQX9</accession>
<dbReference type="EMBL" id="JAZDWU010000010">
    <property type="protein sequence ID" value="KAK9988419.1"/>
    <property type="molecule type" value="Genomic_DNA"/>
</dbReference>
<keyword evidence="6" id="KW-0378">Hydrolase</keyword>
<dbReference type="InterPro" id="IPR045249">
    <property type="entry name" value="HARBI1-like"/>
</dbReference>
<dbReference type="AlphaFoldDB" id="A0AAW2BQX9"/>
<sequence length="441" mass="48320">MESRKLAALLSSLISELILLLLLLFPSSTPLSLNSNSSNSTNSNSNSNSNANLFPLIHHFLSVQKIAASLGFLSISRKRKRTHLPEPEAGPIDDEENPELGPRLGGGRIQLVLTRTPDSFKNCFRMTSSTFEWLSGLLEPLLECRDPVGSPLNLSAELRLGLGLYRLATGSDYPEISNRFGVSESVAKFCTKQLCRVLCTDFRFWVTFPTPNELESVSTAFQTLTGLPNCCGVLECTRFKVVKNNDELEEHSIAAQIVVDSSCRILSIVAGYRGNKADYKVLKSSTLCKDIEEGRLLNSPPVNVNGVAVNQYLVGNRGYPLLPWLMVPYVEALPGSCEENFNKVHSLMRVSGLKASASLKNWGVLSKPVEEEFKIAVAYIGACSMLHNALLMREDYTALGDGLGDCYQSTDYCSGLEENLIGSKASDIRSALATRANELHD</sequence>
<dbReference type="GO" id="GO:0005634">
    <property type="term" value="C:nucleus"/>
    <property type="evidence" value="ECO:0007669"/>
    <property type="project" value="UniProtKB-SubCell"/>
</dbReference>
<keyword evidence="5" id="KW-0479">Metal-binding</keyword>
<evidence type="ECO:0000256" key="8">
    <source>
        <dbReference type="SAM" id="MobiDB-lite"/>
    </source>
</evidence>
<evidence type="ECO:0000256" key="9">
    <source>
        <dbReference type="SAM" id="SignalP"/>
    </source>
</evidence>
<feature type="signal peptide" evidence="9">
    <location>
        <begin position="1"/>
        <end position="30"/>
    </location>
</feature>
<dbReference type="PANTHER" id="PTHR22930">
    <property type="match status" value="1"/>
</dbReference>
<gene>
    <name evidence="11" type="ORF">SO802_028658</name>
</gene>
<evidence type="ECO:0000256" key="5">
    <source>
        <dbReference type="ARBA" id="ARBA00022723"/>
    </source>
</evidence>
<reference evidence="11 12" key="1">
    <citation type="submission" date="2024-01" db="EMBL/GenBank/DDBJ databases">
        <title>A telomere-to-telomere, gap-free genome of sweet tea (Lithocarpus litseifolius).</title>
        <authorList>
            <person name="Zhou J."/>
        </authorList>
    </citation>
    <scope>NUCLEOTIDE SEQUENCE [LARGE SCALE GENOMIC DNA]</scope>
    <source>
        <strain evidence="11">Zhou-2022a</strain>
        <tissue evidence="11">Leaf</tissue>
    </source>
</reference>
<evidence type="ECO:0000256" key="7">
    <source>
        <dbReference type="ARBA" id="ARBA00023242"/>
    </source>
</evidence>
<evidence type="ECO:0000256" key="4">
    <source>
        <dbReference type="ARBA" id="ARBA00022722"/>
    </source>
</evidence>
<keyword evidence="12" id="KW-1185">Reference proteome</keyword>
<comment type="caution">
    <text evidence="11">The sequence shown here is derived from an EMBL/GenBank/DDBJ whole genome shotgun (WGS) entry which is preliminary data.</text>
</comment>
<evidence type="ECO:0000256" key="1">
    <source>
        <dbReference type="ARBA" id="ARBA00001968"/>
    </source>
</evidence>
<feature type="region of interest" description="Disordered" evidence="8">
    <location>
        <begin position="83"/>
        <end position="103"/>
    </location>
</feature>
<comment type="cofactor">
    <cofactor evidence="1">
        <name>a divalent metal cation</name>
        <dbReference type="ChEBI" id="CHEBI:60240"/>
    </cofactor>
</comment>
<comment type="similarity">
    <text evidence="3">Belongs to the HARBI1 family.</text>
</comment>
<dbReference type="Proteomes" id="UP001459277">
    <property type="component" value="Unassembled WGS sequence"/>
</dbReference>
<dbReference type="GO" id="GO:0046872">
    <property type="term" value="F:metal ion binding"/>
    <property type="evidence" value="ECO:0007669"/>
    <property type="project" value="UniProtKB-KW"/>
</dbReference>
<proteinExistence type="inferred from homology"/>
<evidence type="ECO:0000313" key="12">
    <source>
        <dbReference type="Proteomes" id="UP001459277"/>
    </source>
</evidence>
<feature type="chain" id="PRO_5043699559" description="DDE Tnp4 domain-containing protein" evidence="9">
    <location>
        <begin position="31"/>
        <end position="441"/>
    </location>
</feature>
<evidence type="ECO:0000259" key="10">
    <source>
        <dbReference type="Pfam" id="PF13359"/>
    </source>
</evidence>
<dbReference type="PANTHER" id="PTHR22930:SF190">
    <property type="entry name" value="OS06G0164500 PROTEIN"/>
    <property type="match status" value="1"/>
</dbReference>
<keyword evidence="4" id="KW-0540">Nuclease</keyword>
<evidence type="ECO:0000256" key="6">
    <source>
        <dbReference type="ARBA" id="ARBA00022801"/>
    </source>
</evidence>
<dbReference type="GO" id="GO:0004518">
    <property type="term" value="F:nuclease activity"/>
    <property type="evidence" value="ECO:0007669"/>
    <property type="project" value="UniProtKB-KW"/>
</dbReference>